<protein>
    <recommendedName>
        <fullName evidence="2">DUF222 domain-containing protein</fullName>
    </recommendedName>
</protein>
<reference evidence="3 4" key="1">
    <citation type="submission" date="2023-04" db="EMBL/GenBank/DDBJ databases">
        <title>Genome Encyclopedia of Bacteria and Archaea VI: Functional Genomics of Type Strains.</title>
        <authorList>
            <person name="Whitman W."/>
        </authorList>
    </citation>
    <scope>NUCLEOTIDE SEQUENCE [LARGE SCALE GENOMIC DNA]</scope>
    <source>
        <strain evidence="3 4">SG_E_30_P1</strain>
    </source>
</reference>
<gene>
    <name evidence="3" type="ORF">M2152_000273</name>
</gene>
<proteinExistence type="predicted"/>
<dbReference type="InterPro" id="IPR003870">
    <property type="entry name" value="DUF222"/>
</dbReference>
<keyword evidence="4" id="KW-1185">Reference proteome</keyword>
<evidence type="ECO:0000259" key="2">
    <source>
        <dbReference type="Pfam" id="PF02720"/>
    </source>
</evidence>
<dbReference type="RefSeq" id="WP_322132457.1">
    <property type="nucleotide sequence ID" value="NZ_CP085036.1"/>
</dbReference>
<sequence length="439" mass="46679">MPETTTHPPSVVTLPCVEGLAEVTDERLLELERQATAARRQVDAATLAITSEIVRRSDRSLGHAGLSSRLGAASPEKAIQALAGVTFAEAKALATVATAVGDDAPWLAPVQSAVTGGGLSVASAAAIATGLGTPDADVAADDLLDAAGHLVDLAATATPESVGKSARILREQLAVANIGDLEAHRRSRRSLTWHQQPDGMTRLAGLLDPESAAVITSAIDTVLSPRRGGPRFVDPEEQARADELMADTRTNSQLAVDTLVEIVDLAVRASGTEVDPGSLFGSRSPAVRVHVALESLETGEGSSYFEGQPALVSAATASRHVCVSGIIPILFDKATPIDVGNTRRLHSTRQRIALAAHWNGCAMPDCDRPPSMTEIHHTEAWNGRNTTLKKGIPLCRFHHVEIHTNHWRIELRGTEYWLVPPPDHPGDTTPRQLIPKRLI</sequence>
<evidence type="ECO:0000256" key="1">
    <source>
        <dbReference type="SAM" id="Coils"/>
    </source>
</evidence>
<dbReference type="Proteomes" id="UP001160142">
    <property type="component" value="Unassembled WGS sequence"/>
</dbReference>
<feature type="coiled-coil region" evidence="1">
    <location>
        <begin position="21"/>
        <end position="48"/>
    </location>
</feature>
<evidence type="ECO:0000313" key="4">
    <source>
        <dbReference type="Proteomes" id="UP001160142"/>
    </source>
</evidence>
<organism evidence="3 4">
    <name type="scientific">Antiquaquibacter oligotrophicus</name>
    <dbReference type="NCBI Taxonomy" id="2880260"/>
    <lineage>
        <taxon>Bacteria</taxon>
        <taxon>Bacillati</taxon>
        <taxon>Actinomycetota</taxon>
        <taxon>Actinomycetes</taxon>
        <taxon>Micrococcales</taxon>
        <taxon>Microbacteriaceae</taxon>
        <taxon>Antiquaquibacter</taxon>
    </lineage>
</organism>
<evidence type="ECO:0000313" key="3">
    <source>
        <dbReference type="EMBL" id="MDH6180091.1"/>
    </source>
</evidence>
<name>A0ABT6KJJ9_9MICO</name>
<dbReference type="Pfam" id="PF02720">
    <property type="entry name" value="DUF222"/>
    <property type="match status" value="1"/>
</dbReference>
<dbReference type="EMBL" id="JARXVQ010000001">
    <property type="protein sequence ID" value="MDH6180091.1"/>
    <property type="molecule type" value="Genomic_DNA"/>
</dbReference>
<dbReference type="CDD" id="cd00085">
    <property type="entry name" value="HNHc"/>
    <property type="match status" value="1"/>
</dbReference>
<dbReference type="InterPro" id="IPR003615">
    <property type="entry name" value="HNH_nuc"/>
</dbReference>
<accession>A0ABT6KJJ9</accession>
<comment type="caution">
    <text evidence="3">The sequence shown here is derived from an EMBL/GenBank/DDBJ whole genome shotgun (WGS) entry which is preliminary data.</text>
</comment>
<keyword evidence="1" id="KW-0175">Coiled coil</keyword>
<feature type="domain" description="DUF222" evidence="2">
    <location>
        <begin position="34"/>
        <end position="356"/>
    </location>
</feature>